<sequence length="216" mass="23028">MRQRKQLLWALMRACSGQLAQASLDIGGVSRWRRALSTLAATGGQFGLVASRRVQPGAGEWSYRSRLSRAIVACYNLWLSRSQSCFVASYGLHMSKKAAGMASHGAGCLRHGVGKYHKAADSQAGAPRVSAAFSQADGGAADTAAGLRPNPRGDFHGSYHASNAGSRCPLRSPNALLEPEDGSVHFRSSQQDSHHQPRKDAADVQRRAEVRASTGS</sequence>
<accession>A0A5Q4Z273</accession>
<dbReference type="AlphaFoldDB" id="A0A5Q4Z273"/>
<evidence type="ECO:0000313" key="2">
    <source>
        <dbReference type="EMBL" id="VVD29050.1"/>
    </source>
</evidence>
<evidence type="ECO:0000256" key="1">
    <source>
        <dbReference type="SAM" id="MobiDB-lite"/>
    </source>
</evidence>
<feature type="compositionally biased region" description="Basic and acidic residues" evidence="1">
    <location>
        <begin position="192"/>
        <end position="210"/>
    </location>
</feature>
<feature type="region of interest" description="Disordered" evidence="1">
    <location>
        <begin position="140"/>
        <end position="216"/>
    </location>
</feature>
<keyword evidence="3" id="KW-1185">Reference proteome</keyword>
<protein>
    <submittedName>
        <fullName evidence="2">Uncharacterized protein</fullName>
    </submittedName>
</protein>
<name>A0A5Q4Z273_9BURK</name>
<gene>
    <name evidence="2" type="ORF">PDMSB3_2594</name>
</gene>
<dbReference type="KEGG" id="pdio:PDMSB3_2594"/>
<evidence type="ECO:0000313" key="3">
    <source>
        <dbReference type="Proteomes" id="UP000325811"/>
    </source>
</evidence>
<dbReference type="EMBL" id="LR699553">
    <property type="protein sequence ID" value="VVD29050.1"/>
    <property type="molecule type" value="Genomic_DNA"/>
</dbReference>
<proteinExistence type="predicted"/>
<organism evidence="2 3">
    <name type="scientific">Paraburkholderia dioscoreae</name>
    <dbReference type="NCBI Taxonomy" id="2604047"/>
    <lineage>
        <taxon>Bacteria</taxon>
        <taxon>Pseudomonadati</taxon>
        <taxon>Pseudomonadota</taxon>
        <taxon>Betaproteobacteria</taxon>
        <taxon>Burkholderiales</taxon>
        <taxon>Burkholderiaceae</taxon>
        <taxon>Paraburkholderia</taxon>
    </lineage>
</organism>
<reference evidence="2 3" key="1">
    <citation type="submission" date="2019-08" db="EMBL/GenBank/DDBJ databases">
        <authorList>
            <person name="Herpell B J."/>
        </authorList>
    </citation>
    <scope>NUCLEOTIDE SEQUENCE [LARGE SCALE GENOMIC DNA]</scope>
    <source>
        <strain evidence="3">Msb3</strain>
    </source>
</reference>
<dbReference type="Proteomes" id="UP000325811">
    <property type="component" value="Chromosome I"/>
</dbReference>